<accession>A0A8X6XW40</accession>
<proteinExistence type="predicted"/>
<feature type="region of interest" description="Disordered" evidence="1">
    <location>
        <begin position="1"/>
        <end position="31"/>
    </location>
</feature>
<gene>
    <name evidence="2" type="ORF">TNIN_426291</name>
</gene>
<evidence type="ECO:0000313" key="3">
    <source>
        <dbReference type="Proteomes" id="UP000886998"/>
    </source>
</evidence>
<evidence type="ECO:0000256" key="1">
    <source>
        <dbReference type="SAM" id="MobiDB-lite"/>
    </source>
</evidence>
<name>A0A8X6XW40_9ARAC</name>
<dbReference type="AlphaFoldDB" id="A0A8X6XW40"/>
<dbReference type="Proteomes" id="UP000886998">
    <property type="component" value="Unassembled WGS sequence"/>
</dbReference>
<feature type="region of interest" description="Disordered" evidence="1">
    <location>
        <begin position="59"/>
        <end position="81"/>
    </location>
</feature>
<comment type="caution">
    <text evidence="2">The sequence shown here is derived from an EMBL/GenBank/DDBJ whole genome shotgun (WGS) entry which is preliminary data.</text>
</comment>
<sequence length="253" mass="27623">MGRLLPEGPASLEEETPAGENRRVTGRGMSLSRSHCGGCSATFDTPSRTNWRLQTNLNPHISHPPEGRLLPEGPSSLEDGLTGLSNAPTSPNLHHLLLKLRPCPRALRWALLCPGAAPFTGKILPQTGRLPLQKFLVAHCNSTTGSSSQPLLKGPLVSQSCRSTHERSSLFKTFCTTHKALRREYNQSSRFLLIPPPVTSDARPAIHHKGLPGAPPPLLKHPKRLTLLLLCSFGVLPQSRTCYFFLVFTTISI</sequence>
<organism evidence="2 3">
    <name type="scientific">Trichonephila inaurata madagascariensis</name>
    <dbReference type="NCBI Taxonomy" id="2747483"/>
    <lineage>
        <taxon>Eukaryota</taxon>
        <taxon>Metazoa</taxon>
        <taxon>Ecdysozoa</taxon>
        <taxon>Arthropoda</taxon>
        <taxon>Chelicerata</taxon>
        <taxon>Arachnida</taxon>
        <taxon>Araneae</taxon>
        <taxon>Araneomorphae</taxon>
        <taxon>Entelegynae</taxon>
        <taxon>Araneoidea</taxon>
        <taxon>Nephilidae</taxon>
        <taxon>Trichonephila</taxon>
        <taxon>Trichonephila inaurata</taxon>
    </lineage>
</organism>
<dbReference type="EMBL" id="BMAV01013025">
    <property type="protein sequence ID" value="GFY60178.1"/>
    <property type="molecule type" value="Genomic_DNA"/>
</dbReference>
<reference evidence="2" key="1">
    <citation type="submission" date="2020-08" db="EMBL/GenBank/DDBJ databases">
        <title>Multicomponent nature underlies the extraordinary mechanical properties of spider dragline silk.</title>
        <authorList>
            <person name="Kono N."/>
            <person name="Nakamura H."/>
            <person name="Mori M."/>
            <person name="Yoshida Y."/>
            <person name="Ohtoshi R."/>
            <person name="Malay A.D."/>
            <person name="Moran D.A.P."/>
            <person name="Tomita M."/>
            <person name="Numata K."/>
            <person name="Arakawa K."/>
        </authorList>
    </citation>
    <scope>NUCLEOTIDE SEQUENCE</scope>
</reference>
<keyword evidence="3" id="KW-1185">Reference proteome</keyword>
<evidence type="ECO:0000313" key="2">
    <source>
        <dbReference type="EMBL" id="GFY60178.1"/>
    </source>
</evidence>
<protein>
    <submittedName>
        <fullName evidence="2">Uncharacterized protein</fullName>
    </submittedName>
</protein>